<organism evidence="1 2">
    <name type="scientific">Flavonifractor plautii ATCC 29863</name>
    <dbReference type="NCBI Taxonomy" id="411475"/>
    <lineage>
        <taxon>Bacteria</taxon>
        <taxon>Bacillati</taxon>
        <taxon>Bacillota</taxon>
        <taxon>Clostridia</taxon>
        <taxon>Eubacteriales</taxon>
        <taxon>Oscillospiraceae</taxon>
        <taxon>Flavonifractor</taxon>
    </lineage>
</organism>
<evidence type="ECO:0000313" key="2">
    <source>
        <dbReference type="Proteomes" id="UP000004459"/>
    </source>
</evidence>
<dbReference type="Proteomes" id="UP000004459">
    <property type="component" value="Unassembled WGS sequence"/>
</dbReference>
<evidence type="ECO:0000313" key="1">
    <source>
        <dbReference type="EMBL" id="EHM39341.1"/>
    </source>
</evidence>
<proteinExistence type="predicted"/>
<reference evidence="1 2" key="1">
    <citation type="submission" date="2011-08" db="EMBL/GenBank/DDBJ databases">
        <authorList>
            <person name="Weinstock G."/>
            <person name="Sodergren E."/>
            <person name="Clifton S."/>
            <person name="Fulton L."/>
            <person name="Fulton B."/>
            <person name="Courtney L."/>
            <person name="Fronick C."/>
            <person name="Harrison M."/>
            <person name="Strong C."/>
            <person name="Farmer C."/>
            <person name="Delahaunty K."/>
            <person name="Markovic C."/>
            <person name="Hall O."/>
            <person name="Minx P."/>
            <person name="Tomlinson C."/>
            <person name="Mitreva M."/>
            <person name="Hou S."/>
            <person name="Chen J."/>
            <person name="Wollam A."/>
            <person name="Pepin K.H."/>
            <person name="Johnson M."/>
            <person name="Bhonagiri V."/>
            <person name="Zhang X."/>
            <person name="Suruliraj S."/>
            <person name="Warren W."/>
            <person name="Chinwalla A."/>
            <person name="Mardis E.R."/>
            <person name="Wilson R.K."/>
        </authorList>
    </citation>
    <scope>NUCLEOTIDE SEQUENCE [LARGE SCALE GENOMIC DNA]</scope>
    <source>
        <strain evidence="1 2">ATCC 29863</strain>
    </source>
</reference>
<dbReference type="AlphaFoldDB" id="G9YW81"/>
<gene>
    <name evidence="1" type="ORF">HMPREF0372_03797</name>
</gene>
<protein>
    <submittedName>
        <fullName evidence="1">Uncharacterized protein</fullName>
    </submittedName>
</protein>
<name>G9YW81_FLAPL</name>
<sequence length="46" mass="5184">MCNLLCFAGSFSPPGTPFAIDFSPDFRYVVAVRNTRTAEERRRSTV</sequence>
<dbReference type="HOGENOM" id="CLU_3183961_0_0_9"/>
<comment type="caution">
    <text evidence="1">The sequence shown here is derived from an EMBL/GenBank/DDBJ whole genome shotgun (WGS) entry which is preliminary data.</text>
</comment>
<dbReference type="EMBL" id="AGCK01000310">
    <property type="protein sequence ID" value="EHM39341.1"/>
    <property type="molecule type" value="Genomic_DNA"/>
</dbReference>
<accession>G9YW81</accession>